<evidence type="ECO:0000313" key="2">
    <source>
        <dbReference type="EMBL" id="KAF2664550.1"/>
    </source>
</evidence>
<feature type="compositionally biased region" description="Basic and acidic residues" evidence="1">
    <location>
        <begin position="78"/>
        <end position="90"/>
    </location>
</feature>
<dbReference type="OrthoDB" id="5426191at2759"/>
<feature type="compositionally biased region" description="Polar residues" evidence="1">
    <location>
        <begin position="503"/>
        <end position="513"/>
    </location>
</feature>
<feature type="region of interest" description="Disordered" evidence="1">
    <location>
        <begin position="249"/>
        <end position="278"/>
    </location>
</feature>
<evidence type="ECO:0000256" key="1">
    <source>
        <dbReference type="SAM" id="MobiDB-lite"/>
    </source>
</evidence>
<feature type="compositionally biased region" description="Pro residues" evidence="1">
    <location>
        <begin position="94"/>
        <end position="104"/>
    </location>
</feature>
<name>A0A6A6TXW2_9PEZI</name>
<dbReference type="Proteomes" id="UP000799302">
    <property type="component" value="Unassembled WGS sequence"/>
</dbReference>
<reference evidence="2" key="1">
    <citation type="journal article" date="2020" name="Stud. Mycol.">
        <title>101 Dothideomycetes genomes: a test case for predicting lifestyles and emergence of pathogens.</title>
        <authorList>
            <person name="Haridas S."/>
            <person name="Albert R."/>
            <person name="Binder M."/>
            <person name="Bloem J."/>
            <person name="Labutti K."/>
            <person name="Salamov A."/>
            <person name="Andreopoulos B."/>
            <person name="Baker S."/>
            <person name="Barry K."/>
            <person name="Bills G."/>
            <person name="Bluhm B."/>
            <person name="Cannon C."/>
            <person name="Castanera R."/>
            <person name="Culley D."/>
            <person name="Daum C."/>
            <person name="Ezra D."/>
            <person name="Gonzalez J."/>
            <person name="Henrissat B."/>
            <person name="Kuo A."/>
            <person name="Liang C."/>
            <person name="Lipzen A."/>
            <person name="Lutzoni F."/>
            <person name="Magnuson J."/>
            <person name="Mondo S."/>
            <person name="Nolan M."/>
            <person name="Ohm R."/>
            <person name="Pangilinan J."/>
            <person name="Park H.-J."/>
            <person name="Ramirez L."/>
            <person name="Alfaro M."/>
            <person name="Sun H."/>
            <person name="Tritt A."/>
            <person name="Yoshinaga Y."/>
            <person name="Zwiers L.-H."/>
            <person name="Turgeon B."/>
            <person name="Goodwin S."/>
            <person name="Spatafora J."/>
            <person name="Crous P."/>
            <person name="Grigoriev I."/>
        </authorList>
    </citation>
    <scope>NUCLEOTIDE SEQUENCE</scope>
    <source>
        <strain evidence="2">CBS 115976</strain>
    </source>
</reference>
<gene>
    <name evidence="2" type="ORF">BT63DRAFT_429310</name>
</gene>
<feature type="region of interest" description="Disordered" evidence="1">
    <location>
        <begin position="494"/>
        <end position="550"/>
    </location>
</feature>
<evidence type="ECO:0000313" key="3">
    <source>
        <dbReference type="Proteomes" id="UP000799302"/>
    </source>
</evidence>
<protein>
    <submittedName>
        <fullName evidence="2">Uncharacterized protein</fullName>
    </submittedName>
</protein>
<organism evidence="2 3">
    <name type="scientific">Microthyrium microscopicum</name>
    <dbReference type="NCBI Taxonomy" id="703497"/>
    <lineage>
        <taxon>Eukaryota</taxon>
        <taxon>Fungi</taxon>
        <taxon>Dikarya</taxon>
        <taxon>Ascomycota</taxon>
        <taxon>Pezizomycotina</taxon>
        <taxon>Dothideomycetes</taxon>
        <taxon>Dothideomycetes incertae sedis</taxon>
        <taxon>Microthyriales</taxon>
        <taxon>Microthyriaceae</taxon>
        <taxon>Microthyrium</taxon>
    </lineage>
</organism>
<feature type="compositionally biased region" description="Polar residues" evidence="1">
    <location>
        <begin position="198"/>
        <end position="208"/>
    </location>
</feature>
<accession>A0A6A6TXW2</accession>
<sequence length="609" mass="67532">MTDIVEATSLSNLTPLAADPPWDPRTQAPFQEPLVLYIARVPGSRDIFLTPIKPRKKVVTAEDIESSLYFLHVHGPDDERIERESPRASFEDMAPPPPPPPPHRISPSLNPDRSVASFDRTLPASKPLPMVPSSSTMGSLPAALMPAALMPAALMPAALMPAGIERRQRPPVIEVKRKPIGTPTPPLSARANLQNQHNAQAGQYQQRQSPASSSFSPPYPENEPFPNVKNWQPRAEDMLSPLRQEFSREDALSSSYNSRASSVDMSPSVKPPSAESPAIPQDFRFTLIRRDPATGDQWNVARILSHSKFQRLAENGTKMETSPTWMELTMDNPGYQKFLEKEFPSIYRSESDLSASRRVNVPPQSRFQRKLRMEDSKFPDSRPGHRQTMSEDSIEYRSGGLVPGNMRRDSGEFMPSEVSSIADSSMSKAHKVPRKRIRKSGYAFRSPWNGRCEFSSAIGSSTLKCLHSLGHTVLSSELPPPKIVSELRFNLPGRPTPAKPASPNASNTIISTHPTDERVPRRSRLFGRHRNRSGSRSPERSPGFLRRGSEPNVSASILDLSLGQERAGGGFSGKQSKLGKLIIEHEGLMMLDLLVAANLSLWWKAYEKG</sequence>
<dbReference type="EMBL" id="MU004242">
    <property type="protein sequence ID" value="KAF2664550.1"/>
    <property type="molecule type" value="Genomic_DNA"/>
</dbReference>
<feature type="compositionally biased region" description="Low complexity" evidence="1">
    <location>
        <begin position="534"/>
        <end position="543"/>
    </location>
</feature>
<dbReference type="AlphaFoldDB" id="A0A6A6TXW2"/>
<keyword evidence="3" id="KW-1185">Reference proteome</keyword>
<feature type="region of interest" description="Disordered" evidence="1">
    <location>
        <begin position="198"/>
        <end position="232"/>
    </location>
</feature>
<feature type="compositionally biased region" description="Basic residues" evidence="1">
    <location>
        <begin position="521"/>
        <end position="533"/>
    </location>
</feature>
<proteinExistence type="predicted"/>
<feature type="region of interest" description="Disordered" evidence="1">
    <location>
        <begin position="78"/>
        <end position="116"/>
    </location>
</feature>
<feature type="compositionally biased region" description="Low complexity" evidence="1">
    <location>
        <begin position="253"/>
        <end position="262"/>
    </location>
</feature>